<accession>A0A0N4XY84</accession>
<sequence>MEWPMIRVGLRWFGLKIDGRHTVELMDAIPFLKTAAISGQCLAALRQKYDVIHIDACTLNFDDEINCPTKAFLLPSVVKNIHQLLSDKGCRKVKVVFMSWNGPTLAWTA</sequence>
<dbReference type="AlphaFoldDB" id="A0A0N4XY84"/>
<dbReference type="Gene3D" id="3.40.50.150">
    <property type="entry name" value="Vaccinia Virus protein VP39"/>
    <property type="match status" value="1"/>
</dbReference>
<evidence type="ECO:0000313" key="2">
    <source>
        <dbReference type="Proteomes" id="UP000271162"/>
    </source>
</evidence>
<dbReference type="EMBL" id="UYSL01019954">
    <property type="protein sequence ID" value="VDL71615.1"/>
    <property type="molecule type" value="Genomic_DNA"/>
</dbReference>
<organism evidence="3">
    <name type="scientific">Nippostrongylus brasiliensis</name>
    <name type="common">Rat hookworm</name>
    <dbReference type="NCBI Taxonomy" id="27835"/>
    <lineage>
        <taxon>Eukaryota</taxon>
        <taxon>Metazoa</taxon>
        <taxon>Ecdysozoa</taxon>
        <taxon>Nematoda</taxon>
        <taxon>Chromadorea</taxon>
        <taxon>Rhabditida</taxon>
        <taxon>Rhabditina</taxon>
        <taxon>Rhabditomorpha</taxon>
        <taxon>Strongyloidea</taxon>
        <taxon>Heligmosomidae</taxon>
        <taxon>Nippostrongylus</taxon>
    </lineage>
</organism>
<keyword evidence="2" id="KW-1185">Reference proteome</keyword>
<dbReference type="WBParaSite" id="NBR_0000802501-mRNA-1">
    <property type="protein sequence ID" value="NBR_0000802501-mRNA-1"/>
    <property type="gene ID" value="NBR_0000802501"/>
</dbReference>
<name>A0A0N4XY84_NIPBR</name>
<evidence type="ECO:0000313" key="3">
    <source>
        <dbReference type="WBParaSite" id="NBR_0000802501-mRNA-1"/>
    </source>
</evidence>
<gene>
    <name evidence="1" type="ORF">NBR_LOCUS8026</name>
</gene>
<dbReference type="Proteomes" id="UP000271162">
    <property type="component" value="Unassembled WGS sequence"/>
</dbReference>
<dbReference type="InterPro" id="IPR029063">
    <property type="entry name" value="SAM-dependent_MTases_sf"/>
</dbReference>
<reference evidence="3" key="1">
    <citation type="submission" date="2017-02" db="UniProtKB">
        <authorList>
            <consortium name="WormBaseParasite"/>
        </authorList>
    </citation>
    <scope>IDENTIFICATION</scope>
</reference>
<evidence type="ECO:0000313" key="1">
    <source>
        <dbReference type="EMBL" id="VDL71615.1"/>
    </source>
</evidence>
<reference evidence="1 2" key="2">
    <citation type="submission" date="2018-11" db="EMBL/GenBank/DDBJ databases">
        <authorList>
            <consortium name="Pathogen Informatics"/>
        </authorList>
    </citation>
    <scope>NUCLEOTIDE SEQUENCE [LARGE SCALE GENOMIC DNA]</scope>
</reference>
<proteinExistence type="predicted"/>
<protein>
    <submittedName>
        <fullName evidence="3">Phosphoglycerate kinase</fullName>
    </submittedName>
</protein>